<name>A0A6G9A9B8_9BRAD</name>
<dbReference type="EMBL" id="CP050066">
    <property type="protein sequence ID" value="QIP09041.1"/>
    <property type="molecule type" value="Genomic_DNA"/>
</dbReference>
<accession>A0A6G9A9B8</accession>
<dbReference type="Proteomes" id="UP000500895">
    <property type="component" value="Chromosome"/>
</dbReference>
<organism evidence="1 2">
    <name type="scientific">Bradyrhizobium symbiodeficiens</name>
    <dbReference type="NCBI Taxonomy" id="1404367"/>
    <lineage>
        <taxon>Bacteria</taxon>
        <taxon>Pseudomonadati</taxon>
        <taxon>Pseudomonadota</taxon>
        <taxon>Alphaproteobacteria</taxon>
        <taxon>Hyphomicrobiales</taxon>
        <taxon>Nitrobacteraceae</taxon>
        <taxon>Bradyrhizobium</taxon>
    </lineage>
</organism>
<sequence>MKLYDGHDGLLADGQHQGWNAQGFGKAIGSDPHQGPGAYGVLASRMRRY</sequence>
<evidence type="ECO:0000313" key="2">
    <source>
        <dbReference type="Proteomes" id="UP000500895"/>
    </source>
</evidence>
<gene>
    <name evidence="1" type="ORF">HAV00_23510</name>
</gene>
<protein>
    <submittedName>
        <fullName evidence="1">Uncharacterized protein</fullName>
    </submittedName>
</protein>
<dbReference type="AlphaFoldDB" id="A0A6G9A9B8"/>
<proteinExistence type="predicted"/>
<reference evidence="1 2" key="1">
    <citation type="journal article" date="2020" name="Int. J. Syst. Evol. Microbiol.">
        <title>Description and complete genome sequences of Bradyrhizobium symbiodeficiens sp. nov., a non-symbiotic bacterium associated with legumes native to Canada.</title>
        <authorList>
            <person name="Bromfield E.S.P."/>
            <person name="Cloutier S."/>
            <person name="Nguyen H.D.T."/>
        </authorList>
    </citation>
    <scope>NUCLEOTIDE SEQUENCE [LARGE SCALE GENOMIC DNA]</scope>
    <source>
        <strain evidence="1 2">101S1MB</strain>
    </source>
</reference>
<dbReference type="RefSeq" id="WP_166468914.1">
    <property type="nucleotide sequence ID" value="NZ_CP050066.2"/>
</dbReference>
<evidence type="ECO:0000313" key="1">
    <source>
        <dbReference type="EMBL" id="QIP09041.1"/>
    </source>
</evidence>